<gene>
    <name evidence="2" type="ORF">SVIM_LOCUS11585</name>
</gene>
<sequence length="248" mass="27700">MANLGLFTGTKIVKLVNVSFRLPYYTHWGQKLLVCGSEPVLGSWDVKKGLLLSPVHQGEELIWCGSVAVPSEFSCEYSYYVVDDDKSVLRREMGKKRQLVLPEGINGGENVALHDLWQTGVDAIPFRSAFKDVIFRQSWGLNIERSLGIQNKLDTEDAALVHFKICCPNVEEETSVNSLSLSSCPHLSASKVYVIGSTTKLGQWKVQDGLKLNYAGDSIWQADVAIQNGDFPIKYPFEAFSYKQLDVF</sequence>
<dbReference type="InterPro" id="IPR002044">
    <property type="entry name" value="CBM20"/>
</dbReference>
<feature type="domain" description="CBM20" evidence="1">
    <location>
        <begin position="10"/>
        <end position="119"/>
    </location>
</feature>
<dbReference type="EMBL" id="CAADRP010000002">
    <property type="protein sequence ID" value="VFU21206.1"/>
    <property type="molecule type" value="Genomic_DNA"/>
</dbReference>
<dbReference type="Gene3D" id="2.60.40.10">
    <property type="entry name" value="Immunoglobulins"/>
    <property type="match status" value="2"/>
</dbReference>
<dbReference type="AlphaFoldDB" id="A0A6N2K2B7"/>
<dbReference type="PANTHER" id="PTHR32518">
    <property type="match status" value="1"/>
</dbReference>
<dbReference type="PROSITE" id="PS51166">
    <property type="entry name" value="CBM20"/>
    <property type="match status" value="1"/>
</dbReference>
<proteinExistence type="predicted"/>
<evidence type="ECO:0000313" key="2">
    <source>
        <dbReference type="EMBL" id="VFU21206.1"/>
    </source>
</evidence>
<name>A0A6N2K2B7_SALVM</name>
<dbReference type="GO" id="GO:2001070">
    <property type="term" value="F:starch binding"/>
    <property type="evidence" value="ECO:0007669"/>
    <property type="project" value="InterPro"/>
</dbReference>
<evidence type="ECO:0000259" key="1">
    <source>
        <dbReference type="PROSITE" id="PS51166"/>
    </source>
</evidence>
<dbReference type="SUPFAM" id="SSF49452">
    <property type="entry name" value="Starch-binding domain-like"/>
    <property type="match status" value="2"/>
</dbReference>
<protein>
    <recommendedName>
        <fullName evidence="1">CBM20 domain-containing protein</fullName>
    </recommendedName>
</protein>
<dbReference type="PANTHER" id="PTHR32518:SF3">
    <property type="entry name" value="4-ALPHA-GLUCANOTRANSFERASE"/>
    <property type="match status" value="1"/>
</dbReference>
<dbReference type="SMART" id="SM01065">
    <property type="entry name" value="CBM_2"/>
    <property type="match status" value="1"/>
</dbReference>
<accession>A0A6N2K2B7</accession>
<dbReference type="Pfam" id="PF00686">
    <property type="entry name" value="CBM_20"/>
    <property type="match status" value="2"/>
</dbReference>
<dbReference type="InterPro" id="IPR013784">
    <property type="entry name" value="Carb-bd-like_fold"/>
</dbReference>
<organism evidence="2">
    <name type="scientific">Salix viminalis</name>
    <name type="common">Common osier</name>
    <name type="synonym">Basket willow</name>
    <dbReference type="NCBI Taxonomy" id="40686"/>
    <lineage>
        <taxon>Eukaryota</taxon>
        <taxon>Viridiplantae</taxon>
        <taxon>Streptophyta</taxon>
        <taxon>Embryophyta</taxon>
        <taxon>Tracheophyta</taxon>
        <taxon>Spermatophyta</taxon>
        <taxon>Magnoliopsida</taxon>
        <taxon>eudicotyledons</taxon>
        <taxon>Gunneridae</taxon>
        <taxon>Pentapetalae</taxon>
        <taxon>rosids</taxon>
        <taxon>fabids</taxon>
        <taxon>Malpighiales</taxon>
        <taxon>Salicaceae</taxon>
        <taxon>Saliceae</taxon>
        <taxon>Salix</taxon>
    </lineage>
</organism>
<dbReference type="CDD" id="cd05815">
    <property type="entry name" value="CBM20_DPE2_repeat1"/>
    <property type="match status" value="1"/>
</dbReference>
<dbReference type="InterPro" id="IPR013783">
    <property type="entry name" value="Ig-like_fold"/>
</dbReference>
<dbReference type="InterPro" id="IPR034840">
    <property type="entry name" value="CBM20_DPE2_1"/>
</dbReference>
<reference evidence="2" key="1">
    <citation type="submission" date="2019-03" db="EMBL/GenBank/DDBJ databases">
        <authorList>
            <person name="Mank J."/>
            <person name="Almeida P."/>
        </authorList>
    </citation>
    <scope>NUCLEOTIDE SEQUENCE</scope>
    <source>
        <strain evidence="2">78183</strain>
    </source>
</reference>